<feature type="compositionally biased region" description="Acidic residues" evidence="1">
    <location>
        <begin position="306"/>
        <end position="320"/>
    </location>
</feature>
<evidence type="ECO:0000313" key="4">
    <source>
        <dbReference type="EMBL" id="CED84757.1"/>
    </source>
</evidence>
<keyword evidence="2" id="KW-1133">Transmembrane helix</keyword>
<dbReference type="PROSITE" id="PS51299">
    <property type="entry name" value="HTH_APSES"/>
    <property type="match status" value="1"/>
</dbReference>
<accession>A0A0F7SRB8</accession>
<proteinExistence type="predicted"/>
<dbReference type="PANTHER" id="PTHR38044:SF1">
    <property type="entry name" value="BOUQUET FORMATION PROTEIN 4"/>
    <property type="match status" value="1"/>
</dbReference>
<evidence type="ECO:0000256" key="1">
    <source>
        <dbReference type="SAM" id="MobiDB-lite"/>
    </source>
</evidence>
<evidence type="ECO:0000259" key="3">
    <source>
        <dbReference type="PROSITE" id="PS51299"/>
    </source>
</evidence>
<feature type="domain" description="HTH APSES-type" evidence="3">
    <location>
        <begin position="36"/>
        <end position="155"/>
    </location>
</feature>
<protein>
    <submittedName>
        <fullName evidence="4">Transcription regulator HTH, APSES-type DNA-binding domain</fullName>
    </submittedName>
</protein>
<evidence type="ECO:0000256" key="2">
    <source>
        <dbReference type="SAM" id="Phobius"/>
    </source>
</evidence>
<feature type="compositionally biased region" description="Low complexity" evidence="1">
    <location>
        <begin position="173"/>
        <end position="185"/>
    </location>
</feature>
<dbReference type="Gene3D" id="3.10.260.10">
    <property type="entry name" value="Transcription regulator HTH, APSES-type DNA-binding domain"/>
    <property type="match status" value="1"/>
</dbReference>
<dbReference type="InterPro" id="IPR036887">
    <property type="entry name" value="HTH_APSES_sf"/>
</dbReference>
<feature type="compositionally biased region" description="Polar residues" evidence="1">
    <location>
        <begin position="196"/>
        <end position="206"/>
    </location>
</feature>
<reference evidence="4" key="1">
    <citation type="submission" date="2014-08" db="EMBL/GenBank/DDBJ databases">
        <authorList>
            <person name="Sharma Rahul"/>
            <person name="Thines Marco"/>
        </authorList>
    </citation>
    <scope>NUCLEOTIDE SEQUENCE</scope>
</reference>
<keyword evidence="2" id="KW-0472">Membrane</keyword>
<sequence length="401" mass="43757">MARTTTSEAIDQRPSLPVSRLNPHLTNVPPENFVVKYQTIVREGHEIIVGRVKVPTPEGHAFILRRYDTGAFSLTTMFKACFPGALDEEEKAECDWVKNNFDNSGANGGKTTNTIRLAGSWVVLEIAQQVAKDYGIISLIEALSEANPDPQQQYRKSQRSQAASEELNASRVSGSTSSQHSTGSTPAAKRTRTSEIKSSQSPSQAERSPLRSSTRAAAASSLSSTPSKSAEVKQSDSQIIVEVDAKKVDEVIDAEQRRIAAEKELMESKRLVEELKAKELEKKAALQAAAEAAAAEKQAHEGQVGSEDEEMKGEDQEEPIEQTKSGKRTIEEVESEETSIDEEKREEEEELEEGRRIATNSRALVPPPPGGAMQTFKQAAWGALVFGVGVGATSILPRFFF</sequence>
<organism evidence="4">
    <name type="scientific">Phaffia rhodozyma</name>
    <name type="common">Yeast</name>
    <name type="synonym">Xanthophyllomyces dendrorhous</name>
    <dbReference type="NCBI Taxonomy" id="264483"/>
    <lineage>
        <taxon>Eukaryota</taxon>
        <taxon>Fungi</taxon>
        <taxon>Dikarya</taxon>
        <taxon>Basidiomycota</taxon>
        <taxon>Agaricomycotina</taxon>
        <taxon>Tremellomycetes</taxon>
        <taxon>Cystofilobasidiales</taxon>
        <taxon>Mrakiaceae</taxon>
        <taxon>Phaffia</taxon>
    </lineage>
</organism>
<dbReference type="GO" id="GO:0070197">
    <property type="term" value="P:meiotic attachment of telomere to nuclear envelope"/>
    <property type="evidence" value="ECO:0007669"/>
    <property type="project" value="InterPro"/>
</dbReference>
<keyword evidence="2" id="KW-0812">Transmembrane</keyword>
<dbReference type="AlphaFoldDB" id="A0A0F7SRB8"/>
<feature type="compositionally biased region" description="Low complexity" evidence="1">
    <location>
        <begin position="210"/>
        <end position="229"/>
    </location>
</feature>
<feature type="compositionally biased region" description="Acidic residues" evidence="1">
    <location>
        <begin position="332"/>
        <end position="352"/>
    </location>
</feature>
<dbReference type="InterPro" id="IPR003163">
    <property type="entry name" value="Tscrpt_reg_HTH_APSES-type"/>
</dbReference>
<name>A0A0F7SRB8_PHARH</name>
<feature type="region of interest" description="Disordered" evidence="1">
    <location>
        <begin position="291"/>
        <end position="371"/>
    </location>
</feature>
<feature type="region of interest" description="Disordered" evidence="1">
    <location>
        <begin position="147"/>
        <end position="236"/>
    </location>
</feature>
<feature type="compositionally biased region" description="Polar residues" evidence="1">
    <location>
        <begin position="149"/>
        <end position="163"/>
    </location>
</feature>
<keyword evidence="4" id="KW-0238">DNA-binding</keyword>
<dbReference type="PANTHER" id="PTHR38044">
    <property type="entry name" value="BOUQUET FORMATION PROTEIN 4"/>
    <property type="match status" value="1"/>
</dbReference>
<dbReference type="GO" id="GO:0044820">
    <property type="term" value="P:mitotic telomere tethering at nuclear periphery"/>
    <property type="evidence" value="ECO:0007669"/>
    <property type="project" value="TreeGrafter"/>
</dbReference>
<dbReference type="SUPFAM" id="SSF54616">
    <property type="entry name" value="DNA-binding domain of Mlu1-box binding protein MBP1"/>
    <property type="match status" value="1"/>
</dbReference>
<dbReference type="EMBL" id="LN483166">
    <property type="protein sequence ID" value="CED84757.1"/>
    <property type="molecule type" value="Genomic_DNA"/>
</dbReference>
<feature type="region of interest" description="Disordered" evidence="1">
    <location>
        <begin position="1"/>
        <end position="23"/>
    </location>
</feature>
<dbReference type="InterPro" id="IPR037548">
    <property type="entry name" value="Bqt4"/>
</dbReference>
<dbReference type="GO" id="GO:1990862">
    <property type="term" value="C:nuclear membrane complex Bqt3-Bqt4"/>
    <property type="evidence" value="ECO:0007669"/>
    <property type="project" value="InterPro"/>
</dbReference>
<feature type="transmembrane region" description="Helical" evidence="2">
    <location>
        <begin position="379"/>
        <end position="400"/>
    </location>
</feature>
<dbReference type="GO" id="GO:0003677">
    <property type="term" value="F:DNA binding"/>
    <property type="evidence" value="ECO:0007669"/>
    <property type="project" value="UniProtKB-KW"/>
</dbReference>